<keyword evidence="3" id="KW-1185">Reference proteome</keyword>
<accession>A0AAE9F8X5</accession>
<dbReference type="AlphaFoldDB" id="A0AAE9F8X5"/>
<evidence type="ECO:0000313" key="3">
    <source>
        <dbReference type="Proteomes" id="UP000829354"/>
    </source>
</evidence>
<name>A0AAE9F8X5_CAEBR</name>
<evidence type="ECO:0000256" key="1">
    <source>
        <dbReference type="SAM" id="MobiDB-lite"/>
    </source>
</evidence>
<feature type="compositionally biased region" description="Basic and acidic residues" evidence="1">
    <location>
        <begin position="1"/>
        <end position="11"/>
    </location>
</feature>
<evidence type="ECO:0000313" key="2">
    <source>
        <dbReference type="EMBL" id="UMM40715.1"/>
    </source>
</evidence>
<protein>
    <submittedName>
        <fullName evidence="2">Uncharacterized protein</fullName>
    </submittedName>
</protein>
<proteinExistence type="predicted"/>
<sequence length="75" mass="8669">MNLTLDHDNKNLKTQSACNQSNNPIEHHCYMSKDITENIPSSDPVSQSTNTRAKPWISVWSPRKKKRQRTVFLSN</sequence>
<dbReference type="EMBL" id="CP092625">
    <property type="protein sequence ID" value="UMM40715.1"/>
    <property type="molecule type" value="Genomic_DNA"/>
</dbReference>
<feature type="region of interest" description="Disordered" evidence="1">
    <location>
        <begin position="1"/>
        <end position="24"/>
    </location>
</feature>
<feature type="compositionally biased region" description="Polar residues" evidence="1">
    <location>
        <begin position="12"/>
        <end position="24"/>
    </location>
</feature>
<gene>
    <name evidence="2" type="ORF">L5515_017234</name>
</gene>
<organism evidence="2 3">
    <name type="scientific">Caenorhabditis briggsae</name>
    <dbReference type="NCBI Taxonomy" id="6238"/>
    <lineage>
        <taxon>Eukaryota</taxon>
        <taxon>Metazoa</taxon>
        <taxon>Ecdysozoa</taxon>
        <taxon>Nematoda</taxon>
        <taxon>Chromadorea</taxon>
        <taxon>Rhabditida</taxon>
        <taxon>Rhabditina</taxon>
        <taxon>Rhabditomorpha</taxon>
        <taxon>Rhabditoidea</taxon>
        <taxon>Rhabditidae</taxon>
        <taxon>Peloderinae</taxon>
        <taxon>Caenorhabditis</taxon>
    </lineage>
</organism>
<reference evidence="2 3" key="1">
    <citation type="submission" date="2022-04" db="EMBL/GenBank/DDBJ databases">
        <title>Chromosome-level reference genomes for two strains of Caenorhabditis briggsae: an improved platform for comparative genomics.</title>
        <authorList>
            <person name="Stevens L."/>
            <person name="Andersen E."/>
        </authorList>
    </citation>
    <scope>NUCLEOTIDE SEQUENCE [LARGE SCALE GENOMIC DNA]</scope>
    <source>
        <strain evidence="2">VX34</strain>
        <tissue evidence="2">Whole-organism</tissue>
    </source>
</reference>
<dbReference type="Proteomes" id="UP000829354">
    <property type="component" value="Chromosome X"/>
</dbReference>